<sequence length="84" mass="9364">MARKLKFNQKVFEEIRKLPAVREDLKRRAENIAAAAGGEAMGYKVTELVLEDPRGAVSVMATGHAHFHNRKNHALIRALDAGRD</sequence>
<proteinExistence type="predicted"/>
<gene>
    <name evidence="1" type="ORF">D3791_10650</name>
</gene>
<evidence type="ECO:0000313" key="2">
    <source>
        <dbReference type="Proteomes" id="UP000502331"/>
    </source>
</evidence>
<evidence type="ECO:0008006" key="3">
    <source>
        <dbReference type="Google" id="ProtNLM"/>
    </source>
</evidence>
<keyword evidence="2" id="KW-1185">Reference proteome</keyword>
<organism evidence="1 2">
    <name type="scientific">Glutamicibacter mishrai</name>
    <dbReference type="NCBI Taxonomy" id="1775880"/>
    <lineage>
        <taxon>Bacteria</taxon>
        <taxon>Bacillati</taxon>
        <taxon>Actinomycetota</taxon>
        <taxon>Actinomycetes</taxon>
        <taxon>Micrococcales</taxon>
        <taxon>Micrococcaceae</taxon>
        <taxon>Glutamicibacter</taxon>
    </lineage>
</organism>
<reference evidence="1 2" key="1">
    <citation type="submission" date="2018-09" db="EMBL/GenBank/DDBJ databases">
        <title>Glutamicibacter mishrai S5-52T (LMG 29155T = KCTC 39846T).</title>
        <authorList>
            <person name="Das S.K."/>
        </authorList>
    </citation>
    <scope>NUCLEOTIDE SEQUENCE [LARGE SCALE GENOMIC DNA]</scope>
    <source>
        <strain evidence="1 2">S5-52</strain>
    </source>
</reference>
<accession>A0A6H0SJG3</accession>
<name>A0A6H0SJG3_9MICC</name>
<dbReference type="EMBL" id="CP032549">
    <property type="protein sequence ID" value="QIV87538.1"/>
    <property type="molecule type" value="Genomic_DNA"/>
</dbReference>
<protein>
    <recommendedName>
        <fullName evidence="3">HK97 gp10 family phage protein</fullName>
    </recommendedName>
</protein>
<dbReference type="AlphaFoldDB" id="A0A6H0SJG3"/>
<dbReference type="Proteomes" id="UP000502331">
    <property type="component" value="Chromosome"/>
</dbReference>
<evidence type="ECO:0000313" key="1">
    <source>
        <dbReference type="EMBL" id="QIV87538.1"/>
    </source>
</evidence>